<keyword evidence="3" id="KW-1185">Reference proteome</keyword>
<evidence type="ECO:0000313" key="2">
    <source>
        <dbReference type="EMBL" id="GFN91290.1"/>
    </source>
</evidence>
<accession>A0AAV3Z5Z6</accession>
<feature type="transmembrane region" description="Helical" evidence="1">
    <location>
        <begin position="6"/>
        <end position="28"/>
    </location>
</feature>
<keyword evidence="1" id="KW-0812">Transmembrane</keyword>
<dbReference type="EMBL" id="BLXT01002115">
    <property type="protein sequence ID" value="GFN91290.1"/>
    <property type="molecule type" value="Genomic_DNA"/>
</dbReference>
<proteinExistence type="predicted"/>
<gene>
    <name evidence="2" type="ORF">PoB_001779600</name>
</gene>
<evidence type="ECO:0000313" key="3">
    <source>
        <dbReference type="Proteomes" id="UP000735302"/>
    </source>
</evidence>
<keyword evidence="1" id="KW-1133">Transmembrane helix</keyword>
<name>A0AAV3Z5Z6_9GAST</name>
<reference evidence="2 3" key="1">
    <citation type="journal article" date="2021" name="Elife">
        <title>Chloroplast acquisition without the gene transfer in kleptoplastic sea slugs, Plakobranchus ocellatus.</title>
        <authorList>
            <person name="Maeda T."/>
            <person name="Takahashi S."/>
            <person name="Yoshida T."/>
            <person name="Shimamura S."/>
            <person name="Takaki Y."/>
            <person name="Nagai Y."/>
            <person name="Toyoda A."/>
            <person name="Suzuki Y."/>
            <person name="Arimoto A."/>
            <person name="Ishii H."/>
            <person name="Satoh N."/>
            <person name="Nishiyama T."/>
            <person name="Hasebe M."/>
            <person name="Maruyama T."/>
            <person name="Minagawa J."/>
            <person name="Obokata J."/>
            <person name="Shigenobu S."/>
        </authorList>
    </citation>
    <scope>NUCLEOTIDE SEQUENCE [LARGE SCALE GENOMIC DNA]</scope>
</reference>
<protein>
    <submittedName>
        <fullName evidence="2">Uncharacterized protein</fullName>
    </submittedName>
</protein>
<dbReference type="Proteomes" id="UP000735302">
    <property type="component" value="Unassembled WGS sequence"/>
</dbReference>
<dbReference type="AlphaFoldDB" id="A0AAV3Z5Z6"/>
<organism evidence="2 3">
    <name type="scientific">Plakobranchus ocellatus</name>
    <dbReference type="NCBI Taxonomy" id="259542"/>
    <lineage>
        <taxon>Eukaryota</taxon>
        <taxon>Metazoa</taxon>
        <taxon>Spiralia</taxon>
        <taxon>Lophotrochozoa</taxon>
        <taxon>Mollusca</taxon>
        <taxon>Gastropoda</taxon>
        <taxon>Heterobranchia</taxon>
        <taxon>Euthyneura</taxon>
        <taxon>Panpulmonata</taxon>
        <taxon>Sacoglossa</taxon>
        <taxon>Placobranchoidea</taxon>
        <taxon>Plakobranchidae</taxon>
        <taxon>Plakobranchus</taxon>
    </lineage>
</organism>
<sequence>MASKFLVYIAVVYLSCIAFCTVDSSWLGDMAVCTAKIKLVNMVLKILKGRLKGICVVNRCKNYRKHILSRGCQMKQKCYLPGETVNGKKCTTRGRWT</sequence>
<evidence type="ECO:0000256" key="1">
    <source>
        <dbReference type="SAM" id="Phobius"/>
    </source>
</evidence>
<comment type="caution">
    <text evidence="2">The sequence shown here is derived from an EMBL/GenBank/DDBJ whole genome shotgun (WGS) entry which is preliminary data.</text>
</comment>
<keyword evidence="1" id="KW-0472">Membrane</keyword>